<dbReference type="Gene3D" id="2.40.128.20">
    <property type="match status" value="1"/>
</dbReference>
<evidence type="ECO:0000256" key="2">
    <source>
        <dbReference type="SAM" id="SignalP"/>
    </source>
</evidence>
<evidence type="ECO:0000313" key="6">
    <source>
        <dbReference type="Proteomes" id="UP000663852"/>
    </source>
</evidence>
<evidence type="ECO:0000313" key="5">
    <source>
        <dbReference type="Proteomes" id="UP000663828"/>
    </source>
</evidence>
<dbReference type="GO" id="GO:0031409">
    <property type="term" value="F:pigment binding"/>
    <property type="evidence" value="ECO:0007669"/>
    <property type="project" value="InterPro"/>
</dbReference>
<proteinExistence type="predicted"/>
<name>A0A813QPM2_ADIRI</name>
<feature type="chain" id="PRO_5035597394" evidence="2">
    <location>
        <begin position="20"/>
        <end position="230"/>
    </location>
</feature>
<dbReference type="GO" id="GO:0005737">
    <property type="term" value="C:cytoplasm"/>
    <property type="evidence" value="ECO:0007669"/>
    <property type="project" value="TreeGrafter"/>
</dbReference>
<protein>
    <submittedName>
        <fullName evidence="3">Uncharacterized protein</fullName>
    </submittedName>
</protein>
<dbReference type="EMBL" id="CAJNOR010008338">
    <property type="protein sequence ID" value="CAF1631827.1"/>
    <property type="molecule type" value="Genomic_DNA"/>
</dbReference>
<dbReference type="GO" id="GO:0006629">
    <property type="term" value="P:lipid metabolic process"/>
    <property type="evidence" value="ECO:0007669"/>
    <property type="project" value="TreeGrafter"/>
</dbReference>
<keyword evidence="5" id="KW-1185">Reference proteome</keyword>
<keyword evidence="2" id="KW-0732">Signal</keyword>
<dbReference type="PANTHER" id="PTHR10612">
    <property type="entry name" value="APOLIPOPROTEIN D"/>
    <property type="match status" value="1"/>
</dbReference>
<dbReference type="GO" id="GO:0000302">
    <property type="term" value="P:response to reactive oxygen species"/>
    <property type="evidence" value="ECO:0007669"/>
    <property type="project" value="TreeGrafter"/>
</dbReference>
<accession>A0A813QPM2</accession>
<dbReference type="InterPro" id="IPR012674">
    <property type="entry name" value="Calycin"/>
</dbReference>
<comment type="caution">
    <text evidence="3">The sequence shown here is derived from an EMBL/GenBank/DDBJ whole genome shotgun (WGS) entry which is preliminary data.</text>
</comment>
<organism evidence="3 6">
    <name type="scientific">Adineta ricciae</name>
    <name type="common">Rotifer</name>
    <dbReference type="NCBI Taxonomy" id="249248"/>
    <lineage>
        <taxon>Eukaryota</taxon>
        <taxon>Metazoa</taxon>
        <taxon>Spiralia</taxon>
        <taxon>Gnathifera</taxon>
        <taxon>Rotifera</taxon>
        <taxon>Eurotatoria</taxon>
        <taxon>Bdelloidea</taxon>
        <taxon>Adinetida</taxon>
        <taxon>Adinetidae</taxon>
        <taxon>Adineta</taxon>
    </lineage>
</organism>
<reference evidence="3" key="1">
    <citation type="submission" date="2021-02" db="EMBL/GenBank/DDBJ databases">
        <authorList>
            <person name="Nowell W R."/>
        </authorList>
    </citation>
    <scope>NUCLEOTIDE SEQUENCE</scope>
</reference>
<evidence type="ECO:0000256" key="1">
    <source>
        <dbReference type="ARBA" id="ARBA00023157"/>
    </source>
</evidence>
<gene>
    <name evidence="3" type="ORF">EDS130_LOCUS3326</name>
    <name evidence="4" type="ORF">XAT740_LOCUS51789</name>
</gene>
<evidence type="ECO:0000313" key="3">
    <source>
        <dbReference type="EMBL" id="CAF0771233.1"/>
    </source>
</evidence>
<evidence type="ECO:0000313" key="4">
    <source>
        <dbReference type="EMBL" id="CAF1631827.1"/>
    </source>
</evidence>
<feature type="signal peptide" evidence="2">
    <location>
        <begin position="1"/>
        <end position="19"/>
    </location>
</feature>
<keyword evidence="1" id="KW-1015">Disulfide bond</keyword>
<dbReference type="SUPFAM" id="SSF50814">
    <property type="entry name" value="Lipocalins"/>
    <property type="match status" value="1"/>
</dbReference>
<dbReference type="EMBL" id="CAJNOJ010000008">
    <property type="protein sequence ID" value="CAF0771233.1"/>
    <property type="molecule type" value="Genomic_DNA"/>
</dbReference>
<dbReference type="PANTHER" id="PTHR10612:SF34">
    <property type="entry name" value="APOLIPOPROTEIN D"/>
    <property type="match status" value="1"/>
</dbReference>
<dbReference type="AlphaFoldDB" id="A0A813QPM2"/>
<dbReference type="OrthoDB" id="565904at2759"/>
<dbReference type="Proteomes" id="UP000663852">
    <property type="component" value="Unassembled WGS sequence"/>
</dbReference>
<dbReference type="InterPro" id="IPR003057">
    <property type="entry name" value="Invtbrt_color"/>
</dbReference>
<dbReference type="Proteomes" id="UP000663828">
    <property type="component" value="Unassembled WGS sequence"/>
</dbReference>
<dbReference type="PRINTS" id="PR01273">
    <property type="entry name" value="INVTBRTCOLOR"/>
</dbReference>
<sequence length="230" mass="26357">MHWLAYIKHLIFFLEIANALNCSVPAFNNLTVQSNFNLTQFSGGWYEIKWTPGDPHNESDIWRNFYQSFQLQNASSSILQVDGRARLLNADSCFSFGPWIIIANNSAKMILQKKNPSSQNILNWPYYILTTDYNNYALAYACSSTNYTISNLCEKPTLWVFSRTTMLSDTLMAPIDEYITNTLCINVTTLEITPQDGKKCSLSSQIGVENFILLTFLFVTFIVKTEREFI</sequence>
<dbReference type="GO" id="GO:0008289">
    <property type="term" value="F:lipid binding"/>
    <property type="evidence" value="ECO:0007669"/>
    <property type="project" value="UniProtKB-KW"/>
</dbReference>